<dbReference type="SUPFAM" id="SSF82153">
    <property type="entry name" value="FAS1 domain"/>
    <property type="match status" value="1"/>
</dbReference>
<proteinExistence type="predicted"/>
<comment type="caution">
    <text evidence="3">The sequence shown here is derived from an EMBL/GenBank/DDBJ whole genome shotgun (WGS) entry which is preliminary data.</text>
</comment>
<dbReference type="Proteomes" id="UP000238707">
    <property type="component" value="Unassembled WGS sequence"/>
</dbReference>
<dbReference type="AlphaFoldDB" id="A0A2S7VN67"/>
<evidence type="ECO:0000313" key="4">
    <source>
        <dbReference type="Proteomes" id="UP000238707"/>
    </source>
</evidence>
<name>A0A2S7VN67_9VIBR</name>
<feature type="domain" description="FAS1" evidence="2">
    <location>
        <begin position="30"/>
        <end position="162"/>
    </location>
</feature>
<organism evidence="3 4">
    <name type="scientific">Vibrio chagasii</name>
    <dbReference type="NCBI Taxonomy" id="170679"/>
    <lineage>
        <taxon>Bacteria</taxon>
        <taxon>Pseudomonadati</taxon>
        <taxon>Pseudomonadota</taxon>
        <taxon>Gammaproteobacteria</taxon>
        <taxon>Vibrionales</taxon>
        <taxon>Vibrionaceae</taxon>
        <taxon>Vibrio</taxon>
    </lineage>
</organism>
<accession>A0A2S7VN67</accession>
<dbReference type="PANTHER" id="PTHR10900">
    <property type="entry name" value="PERIOSTIN-RELATED"/>
    <property type="match status" value="1"/>
</dbReference>
<feature type="chain" id="PRO_5015522455" evidence="1">
    <location>
        <begin position="25"/>
        <end position="165"/>
    </location>
</feature>
<protein>
    <submittedName>
        <fullName evidence="3">Fasciclin</fullName>
    </submittedName>
</protein>
<dbReference type="FunFam" id="2.30.180.10:FF:000019">
    <property type="entry name" value="Cell surface lipoprotein"/>
    <property type="match status" value="1"/>
</dbReference>
<dbReference type="InterPro" id="IPR050904">
    <property type="entry name" value="Adhesion/Biosynth-related"/>
</dbReference>
<dbReference type="SMART" id="SM00554">
    <property type="entry name" value="FAS1"/>
    <property type="match status" value="1"/>
</dbReference>
<evidence type="ECO:0000256" key="1">
    <source>
        <dbReference type="SAM" id="SignalP"/>
    </source>
</evidence>
<gene>
    <name evidence="3" type="ORF">BTO10_01940</name>
</gene>
<dbReference type="GO" id="GO:0005615">
    <property type="term" value="C:extracellular space"/>
    <property type="evidence" value="ECO:0007669"/>
    <property type="project" value="TreeGrafter"/>
</dbReference>
<dbReference type="Pfam" id="PF02469">
    <property type="entry name" value="Fasciclin"/>
    <property type="match status" value="1"/>
</dbReference>
<dbReference type="EMBL" id="MSCI01000001">
    <property type="protein sequence ID" value="PQJ63604.1"/>
    <property type="molecule type" value="Genomic_DNA"/>
</dbReference>
<evidence type="ECO:0000313" key="3">
    <source>
        <dbReference type="EMBL" id="PQJ63604.1"/>
    </source>
</evidence>
<evidence type="ECO:0000259" key="2">
    <source>
        <dbReference type="PROSITE" id="PS50213"/>
    </source>
</evidence>
<dbReference type="PROSITE" id="PS50213">
    <property type="entry name" value="FAS1"/>
    <property type="match status" value="1"/>
</dbReference>
<dbReference type="Gene3D" id="2.30.180.10">
    <property type="entry name" value="FAS1 domain"/>
    <property type="match status" value="1"/>
</dbReference>
<dbReference type="InterPro" id="IPR036378">
    <property type="entry name" value="FAS1_dom_sf"/>
</dbReference>
<keyword evidence="1" id="KW-0732">Signal</keyword>
<feature type="signal peptide" evidence="1">
    <location>
        <begin position="1"/>
        <end position="24"/>
    </location>
</feature>
<dbReference type="PANTHER" id="PTHR10900:SF77">
    <property type="entry name" value="FI19380P1"/>
    <property type="match status" value="1"/>
</dbReference>
<dbReference type="RefSeq" id="WP_105023374.1">
    <property type="nucleotide sequence ID" value="NZ_MSCI01000001.1"/>
</dbReference>
<sequence length="165" mass="17402">MFKNLYKSLSLFAASLLLSTAVHADHHGMKKDIVDVAVENGSFTTLVAAVKAAGLVDTLKGEGPFTVFAPTDKAFAALPDGTVDMLLKPENKDKLVAVLTYHVVPGKVMAEDVVKLDSAVTVQGESVTISTDHDVVMINKAHVVTADVKASNGVIHVIDAVLLPK</sequence>
<dbReference type="InterPro" id="IPR000782">
    <property type="entry name" value="FAS1_domain"/>
</dbReference>
<keyword evidence="4" id="KW-1185">Reference proteome</keyword>
<reference evidence="3 4" key="1">
    <citation type="submission" date="2016-12" db="EMBL/GenBank/DDBJ databases">
        <title>Diversity of luminous bacteria.</title>
        <authorList>
            <person name="Yoshizawa S."/>
            <person name="Kogure K."/>
        </authorList>
    </citation>
    <scope>NUCLEOTIDE SEQUENCE [LARGE SCALE GENOMIC DNA]</scope>
    <source>
        <strain evidence="3 4">LC2-408</strain>
    </source>
</reference>